<dbReference type="Proteomes" id="UP001495147">
    <property type="component" value="Unassembled WGS sequence"/>
</dbReference>
<feature type="domain" description="DUF6701" evidence="2">
    <location>
        <begin position="317"/>
        <end position="934"/>
    </location>
</feature>
<dbReference type="Pfam" id="PF20419">
    <property type="entry name" value="DUF6701"/>
    <property type="match status" value="1"/>
</dbReference>
<evidence type="ECO:0000256" key="1">
    <source>
        <dbReference type="SAM" id="SignalP"/>
    </source>
</evidence>
<feature type="signal peptide" evidence="1">
    <location>
        <begin position="1"/>
        <end position="22"/>
    </location>
</feature>
<organism evidence="3 4">
    <name type="scientific">Roseateles paludis</name>
    <dbReference type="NCBI Taxonomy" id="3145238"/>
    <lineage>
        <taxon>Bacteria</taxon>
        <taxon>Pseudomonadati</taxon>
        <taxon>Pseudomonadota</taxon>
        <taxon>Betaproteobacteria</taxon>
        <taxon>Burkholderiales</taxon>
        <taxon>Sphaerotilaceae</taxon>
        <taxon>Roseateles</taxon>
    </lineage>
</organism>
<feature type="chain" id="PRO_5047339511" evidence="1">
    <location>
        <begin position="23"/>
        <end position="936"/>
    </location>
</feature>
<accession>A0ABV0G7W5</accession>
<dbReference type="InterPro" id="IPR046524">
    <property type="entry name" value="DUF6701"/>
</dbReference>
<sequence length="936" mass="93019">MKRWLIWLNCLLCLLAPGWAVAATYTFPTSMPGTCSGSGGTYSCTSLNLSSGDIIVIAGTKPATINIAGNPSLTGVKINTAGAASDLTLVISGDVNWGTGTDIVGNVRVTNNFNLSNGAKITGDAQSTSQSISLGASVLITGKLTAANGINFNGNAQVTSCVRASSGNISLASGAKAGSICCGSMGSCTNSCLINNSGLAAPGLCTATPAIASFGIAGTGAASTCTPQTLTLTAKDSGGATLTGYTGTVNLSTSSGRGDWSAGSGPAPAGTLTAGAANSGLASYTFSASDAGVVKLRLSHSLAQTLTVTVVDAAVSASSSTSASISFSNNAFEWAVVGNLAIAGRNQAAQVSLIKKDPSTGRCGVATDFTGSRNLKLWRTDTGGPWTAPSVVSPALTVPASRPGSNNLTLSFSSGVANFNLATTDVGRYALNLDDDSGTYASSTISGSLSDLTVRPLAIAVSGLTLSGTANPAGSAATDAVFGKAGASFSATLAAYRWSAAADSNNDGVVDSTATLSQLSSGGLAAGFNSTVTLGPVAGTQTPAGGTLGSLSNGAVSGFTSGSVTVNNLAYSEVGSFTLNTSSVVTNYLGASGVTIDAVVFDAAGSPQTRVGRFVPAGFALSSPAITHRSSQACSPASAFTYLGENFQLGFTLTAQNTAGATTTNYTGAFAKLDFSTASNLHPAGIGGSTPFKTGGRLQLGTGSGSWVNGVATGATLTAQVSKSSSTPDGPFDTAQFGISALDSDGVGMVSLNLDTDSPADSADVTLVGTISLRHGRLRLQNALGAANRALKLPLTAQYWNGSAFVTNTLDSCTRVSSSNLSAGNLRKQLLAADIVMTPSSVTVSGSSPSYLTLAAPGSGRVGSVDIALALGSSSTDASCLASSWASKTTTASSGANLDGLRHTWCSSSSLSDPSARATWGLYRGSDGVVFQRENY</sequence>
<keyword evidence="4" id="KW-1185">Reference proteome</keyword>
<comment type="caution">
    <text evidence="3">The sequence shown here is derived from an EMBL/GenBank/DDBJ whole genome shotgun (WGS) entry which is preliminary data.</text>
</comment>
<dbReference type="RefSeq" id="WP_347706613.1">
    <property type="nucleotide sequence ID" value="NZ_JBDPZD010000014.1"/>
</dbReference>
<evidence type="ECO:0000313" key="4">
    <source>
        <dbReference type="Proteomes" id="UP001495147"/>
    </source>
</evidence>
<protein>
    <submittedName>
        <fullName evidence="3">DUF6701 domain-containing protein</fullName>
    </submittedName>
</protein>
<gene>
    <name evidence="3" type="ORF">ABDJ85_20185</name>
</gene>
<proteinExistence type="predicted"/>
<evidence type="ECO:0000259" key="2">
    <source>
        <dbReference type="Pfam" id="PF20419"/>
    </source>
</evidence>
<keyword evidence="1" id="KW-0732">Signal</keyword>
<reference evidence="3 4" key="1">
    <citation type="submission" date="2024-05" db="EMBL/GenBank/DDBJ databases">
        <title>Roseateles sp. DJS-2-20 16S ribosomal RNA gene Genome sequencing and assembly.</title>
        <authorList>
            <person name="Woo H."/>
        </authorList>
    </citation>
    <scope>NUCLEOTIDE SEQUENCE [LARGE SCALE GENOMIC DNA]</scope>
    <source>
        <strain evidence="3 4">DJS-2-20</strain>
    </source>
</reference>
<name>A0ABV0G7W5_9BURK</name>
<dbReference type="EMBL" id="JBDPZD010000014">
    <property type="protein sequence ID" value="MEO3693801.1"/>
    <property type="molecule type" value="Genomic_DNA"/>
</dbReference>
<evidence type="ECO:0000313" key="3">
    <source>
        <dbReference type="EMBL" id="MEO3693801.1"/>
    </source>
</evidence>